<gene>
    <name evidence="5" type="ORF">GQX73_g501</name>
</gene>
<reference evidence="5 6" key="1">
    <citation type="submission" date="2019-12" db="EMBL/GenBank/DDBJ databases">
        <title>Draft genome sequence of the ascomycete Xylaria multiplex DSM 110363.</title>
        <authorList>
            <person name="Buettner E."/>
            <person name="Kellner H."/>
        </authorList>
    </citation>
    <scope>NUCLEOTIDE SEQUENCE [LARGE SCALE GENOMIC DNA]</scope>
    <source>
        <strain evidence="5 6">DSM 110363</strain>
    </source>
</reference>
<dbReference type="Pfam" id="PF00891">
    <property type="entry name" value="Methyltransf_2"/>
    <property type="match status" value="1"/>
</dbReference>
<dbReference type="Proteomes" id="UP000481858">
    <property type="component" value="Unassembled WGS sequence"/>
</dbReference>
<keyword evidence="1" id="KW-0489">Methyltransferase</keyword>
<dbReference type="PANTHER" id="PTHR43712">
    <property type="entry name" value="PUTATIVE (AFU_ORTHOLOGUE AFUA_4G14580)-RELATED"/>
    <property type="match status" value="1"/>
</dbReference>
<dbReference type="Gene3D" id="1.10.10.10">
    <property type="entry name" value="Winged helix-like DNA-binding domain superfamily/Winged helix DNA-binding domain"/>
    <property type="match status" value="1"/>
</dbReference>
<evidence type="ECO:0000256" key="3">
    <source>
        <dbReference type="ARBA" id="ARBA00022691"/>
    </source>
</evidence>
<sequence>MATSKPTRIALLSTIIQKNIEIIDAYFDSNGLPSPSFDQDYPSDLAPEIHGARNAVLEATDELSDLMLGPRQIAECHPPQHTSLVGIQAINRWNVADNLEENEEATFSEVSRRCGVHEDIFKRVMRQAISKHIFKEPRDGVIAHNAASKLFRSPGLLPDYISVALDDVWPSATRMLDAWGKWDFSQDPDKTGFNLVENTTSSYFQSMRSNEKRRKAFSNVMSYMQSRPGFGSGYSHMISAFDWNSVSKVIDIGGGLGDTGAYIVQNTSKTHYVVQDLPDVIEEAIGRGMYTELADRLTFMGHDFFQPQPMQNADAYFLRWILHDWSDPQAMNILRCLIPALKPGAHVIIQEFVIPPRGTLSFYHEKSIRCMDLAMAATFNSKERDIEAWIHLFQSTDPRFKFAESNIANGSNMAIIRFTWDDSISVTGEPAPTT</sequence>
<evidence type="ECO:0000313" key="5">
    <source>
        <dbReference type="EMBL" id="KAF2973069.1"/>
    </source>
</evidence>
<keyword evidence="3" id="KW-0949">S-adenosyl-L-methionine</keyword>
<dbReference type="InParanoid" id="A0A7C8IV44"/>
<dbReference type="InterPro" id="IPR029063">
    <property type="entry name" value="SAM-dependent_MTases_sf"/>
</dbReference>
<dbReference type="InterPro" id="IPR036388">
    <property type="entry name" value="WH-like_DNA-bd_sf"/>
</dbReference>
<dbReference type="PANTHER" id="PTHR43712:SF12">
    <property type="entry name" value="STERIGMATOCYSTIN 8-O-METHYLTRANSFERASE"/>
    <property type="match status" value="1"/>
</dbReference>
<dbReference type="GO" id="GO:0032259">
    <property type="term" value="P:methylation"/>
    <property type="evidence" value="ECO:0007669"/>
    <property type="project" value="UniProtKB-KW"/>
</dbReference>
<keyword evidence="6" id="KW-1185">Reference proteome</keyword>
<dbReference type="InterPro" id="IPR016461">
    <property type="entry name" value="COMT-like"/>
</dbReference>
<dbReference type="SUPFAM" id="SSF46785">
    <property type="entry name" value="Winged helix' DNA-binding domain"/>
    <property type="match status" value="1"/>
</dbReference>
<keyword evidence="2" id="KW-0808">Transferase</keyword>
<dbReference type="OrthoDB" id="2410195at2759"/>
<dbReference type="AlphaFoldDB" id="A0A7C8IV44"/>
<dbReference type="InterPro" id="IPR036390">
    <property type="entry name" value="WH_DNA-bd_sf"/>
</dbReference>
<protein>
    <recommendedName>
        <fullName evidence="4">O-methyltransferase C-terminal domain-containing protein</fullName>
    </recommendedName>
</protein>
<dbReference type="CDD" id="cd02440">
    <property type="entry name" value="AdoMet_MTases"/>
    <property type="match status" value="1"/>
</dbReference>
<comment type="caution">
    <text evidence="5">The sequence shown here is derived from an EMBL/GenBank/DDBJ whole genome shotgun (WGS) entry which is preliminary data.</text>
</comment>
<organism evidence="5 6">
    <name type="scientific">Xylaria multiplex</name>
    <dbReference type="NCBI Taxonomy" id="323545"/>
    <lineage>
        <taxon>Eukaryota</taxon>
        <taxon>Fungi</taxon>
        <taxon>Dikarya</taxon>
        <taxon>Ascomycota</taxon>
        <taxon>Pezizomycotina</taxon>
        <taxon>Sordariomycetes</taxon>
        <taxon>Xylariomycetidae</taxon>
        <taxon>Xylariales</taxon>
        <taxon>Xylariaceae</taxon>
        <taxon>Xylaria</taxon>
    </lineage>
</organism>
<name>A0A7C8IV44_9PEZI</name>
<dbReference type="EMBL" id="WUBL01000003">
    <property type="protein sequence ID" value="KAF2973069.1"/>
    <property type="molecule type" value="Genomic_DNA"/>
</dbReference>
<dbReference type="PROSITE" id="PS51683">
    <property type="entry name" value="SAM_OMT_II"/>
    <property type="match status" value="1"/>
</dbReference>
<dbReference type="SUPFAM" id="SSF53335">
    <property type="entry name" value="S-adenosyl-L-methionine-dependent methyltransferases"/>
    <property type="match status" value="1"/>
</dbReference>
<dbReference type="GO" id="GO:0008171">
    <property type="term" value="F:O-methyltransferase activity"/>
    <property type="evidence" value="ECO:0007669"/>
    <property type="project" value="InterPro"/>
</dbReference>
<proteinExistence type="predicted"/>
<evidence type="ECO:0000256" key="1">
    <source>
        <dbReference type="ARBA" id="ARBA00022603"/>
    </source>
</evidence>
<evidence type="ECO:0000259" key="4">
    <source>
        <dbReference type="Pfam" id="PF00891"/>
    </source>
</evidence>
<evidence type="ECO:0000256" key="2">
    <source>
        <dbReference type="ARBA" id="ARBA00022679"/>
    </source>
</evidence>
<evidence type="ECO:0000313" key="6">
    <source>
        <dbReference type="Proteomes" id="UP000481858"/>
    </source>
</evidence>
<dbReference type="Gene3D" id="3.40.50.150">
    <property type="entry name" value="Vaccinia Virus protein VP39"/>
    <property type="match status" value="1"/>
</dbReference>
<feature type="domain" description="O-methyltransferase C-terminal" evidence="4">
    <location>
        <begin position="203"/>
        <end position="395"/>
    </location>
</feature>
<accession>A0A7C8IV44</accession>
<dbReference type="InterPro" id="IPR001077">
    <property type="entry name" value="COMT_C"/>
</dbReference>